<evidence type="ECO:0000256" key="1">
    <source>
        <dbReference type="SAM" id="Phobius"/>
    </source>
</evidence>
<gene>
    <name evidence="2" type="ORF">LN736_04190</name>
</gene>
<dbReference type="RefSeq" id="WP_150356502.1">
    <property type="nucleotide sequence ID" value="NZ_JAJJPB010000002.1"/>
</dbReference>
<keyword evidence="2" id="KW-0378">Hydrolase</keyword>
<feature type="transmembrane region" description="Helical" evidence="1">
    <location>
        <begin position="12"/>
        <end position="32"/>
    </location>
</feature>
<dbReference type="EMBL" id="JAJJPB010000002">
    <property type="protein sequence ID" value="MCC9294070.1"/>
    <property type="molecule type" value="Genomic_DNA"/>
</dbReference>
<keyword evidence="1" id="KW-1133">Transmembrane helix</keyword>
<sequence>MIFNEQESNFIIGVLKCFFILIFFGIFLPKFIDTILYNFIIEPHSYDNSILVNGIFSKNVDLIYNYINVFNEFLKF</sequence>
<evidence type="ECO:0000313" key="2">
    <source>
        <dbReference type="EMBL" id="MCC9294070.1"/>
    </source>
</evidence>
<keyword evidence="2" id="KW-0540">Nuclease</keyword>
<proteinExistence type="predicted"/>
<keyword evidence="3" id="KW-1185">Reference proteome</keyword>
<reference evidence="2" key="1">
    <citation type="submission" date="2021-11" db="EMBL/GenBank/DDBJ databases">
        <authorList>
            <person name="Qingchun L."/>
            <person name="Dong Z."/>
            <person name="Zongwei Q."/>
            <person name="Jia Z."/>
            <person name="Duotao L."/>
        </authorList>
    </citation>
    <scope>NUCLEOTIDE SEQUENCE</scope>
    <source>
        <strain evidence="2">WLY-B-L2</strain>
    </source>
</reference>
<organism evidence="2 3">
    <name type="scientific">Clostridium aromativorans</name>
    <dbReference type="NCBI Taxonomy" id="2836848"/>
    <lineage>
        <taxon>Bacteria</taxon>
        <taxon>Bacillati</taxon>
        <taxon>Bacillota</taxon>
        <taxon>Clostridia</taxon>
        <taxon>Eubacteriales</taxon>
        <taxon>Clostridiaceae</taxon>
        <taxon>Clostridium</taxon>
    </lineage>
</organism>
<accession>A0ABS8N2Q6</accession>
<keyword evidence="1" id="KW-0472">Membrane</keyword>
<dbReference type="Proteomes" id="UP001165422">
    <property type="component" value="Unassembled WGS sequence"/>
</dbReference>
<name>A0ABS8N2Q6_9CLOT</name>
<comment type="caution">
    <text evidence="2">The sequence shown here is derived from an EMBL/GenBank/DDBJ whole genome shotgun (WGS) entry which is preliminary data.</text>
</comment>
<keyword evidence="2" id="KW-0255">Endonuclease</keyword>
<keyword evidence="1" id="KW-0812">Transmembrane</keyword>
<dbReference type="GO" id="GO:0004519">
    <property type="term" value="F:endonuclease activity"/>
    <property type="evidence" value="ECO:0007669"/>
    <property type="project" value="UniProtKB-KW"/>
</dbReference>
<evidence type="ECO:0000313" key="3">
    <source>
        <dbReference type="Proteomes" id="UP001165422"/>
    </source>
</evidence>
<protein>
    <submittedName>
        <fullName evidence="2">Endonuclease III</fullName>
    </submittedName>
</protein>